<keyword evidence="1" id="KW-0812">Transmembrane</keyword>
<reference evidence="2" key="1">
    <citation type="submission" date="2016-09" db="EMBL/GenBank/DDBJ databases">
        <authorList>
            <person name="Capua I."/>
            <person name="De Benedictis P."/>
            <person name="Joannis T."/>
            <person name="Lombin L.H."/>
            <person name="Cattoli G."/>
        </authorList>
    </citation>
    <scope>NUCLEOTIDE SEQUENCE</scope>
    <source>
        <strain evidence="2">W106-1</strain>
    </source>
</reference>
<dbReference type="EMBL" id="KX870077">
    <property type="protein sequence ID" value="AOW71158.1"/>
    <property type="molecule type" value="Genomic_DNA"/>
</dbReference>
<keyword evidence="1" id="KW-1133">Transmembrane helix</keyword>
<sequence>MYSTMAGGSSTVSTNDFLNIEQINQSVLNSTLKADWFSFSKQNYENFDYIVTFIKSVSSIEILGVLTVILVVLGLSILKWKCLGDRIFYRTKAKLANGYDWRNERQRQFDDDLLRKMKGQRAINSKVSVFSTNQPEHLRLTEAQCTELCIRYKLGGGWYYQYRVTYDFRDRLYRYGGAAGPPACSQNMIDHVEMTPPPSSFPYSPQFR</sequence>
<accession>A0A1D8RE16</accession>
<feature type="transmembrane region" description="Helical" evidence="1">
    <location>
        <begin position="62"/>
        <end position="80"/>
    </location>
</feature>
<proteinExistence type="predicted"/>
<dbReference type="AlphaFoldDB" id="A0A1D8RE16"/>
<keyword evidence="1" id="KW-0472">Membrane</keyword>
<evidence type="ECO:0000256" key="1">
    <source>
        <dbReference type="SAM" id="Phobius"/>
    </source>
</evidence>
<protein>
    <submittedName>
        <fullName evidence="2">Uncharacterized protein</fullName>
    </submittedName>
</protein>
<geneLocation type="mitochondrion" evidence="2"/>
<organism evidence="2">
    <name type="scientific">Pestalotiopsis fici</name>
    <dbReference type="NCBI Taxonomy" id="393283"/>
    <lineage>
        <taxon>Eukaryota</taxon>
        <taxon>Fungi</taxon>
        <taxon>Dikarya</taxon>
        <taxon>Ascomycota</taxon>
        <taxon>Pezizomycotina</taxon>
        <taxon>Sordariomycetes</taxon>
        <taxon>Xylariomycetidae</taxon>
        <taxon>Amphisphaeriales</taxon>
        <taxon>Sporocadaceae</taxon>
        <taxon>Pestalotiopsis</taxon>
    </lineage>
</organism>
<dbReference type="GeneID" id="30218104"/>
<keyword evidence="2" id="KW-0496">Mitochondrion</keyword>
<reference evidence="2" key="2">
    <citation type="journal article" date="2017" name="Appl. Microbiol. Biotechnol.">
        <title>Complete mitochondrial genome of the endophytic fungus Pestalotiopsis fici: features and evolution.</title>
        <authorList>
            <person name="Zhang S."/>
            <person name="Wang X.N."/>
            <person name="Zhang X.L."/>
            <person name="Liu X.Z."/>
            <person name="Zhang Y.J."/>
        </authorList>
    </citation>
    <scope>NUCLEOTIDE SEQUENCE</scope>
    <source>
        <strain evidence="2">W106-1</strain>
    </source>
</reference>
<gene>
    <name evidence="2" type="primary">orf208</name>
</gene>
<name>A0A1D8RE16_9PEZI</name>
<dbReference type="RefSeq" id="YP_009317061.1">
    <property type="nucleotide sequence ID" value="NC_031828.1"/>
</dbReference>
<evidence type="ECO:0000313" key="2">
    <source>
        <dbReference type="EMBL" id="AOW71158.1"/>
    </source>
</evidence>